<organism evidence="7 8">
    <name type="scientific">Ornithinibacillus halophilus</name>
    <dbReference type="NCBI Taxonomy" id="930117"/>
    <lineage>
        <taxon>Bacteria</taxon>
        <taxon>Bacillati</taxon>
        <taxon>Bacillota</taxon>
        <taxon>Bacilli</taxon>
        <taxon>Bacillales</taxon>
        <taxon>Bacillaceae</taxon>
        <taxon>Ornithinibacillus</taxon>
    </lineage>
</organism>
<comment type="subcellular location">
    <subcellularLocation>
        <location evidence="1">Cell membrane</location>
        <topology evidence="1">Multi-pass membrane protein</topology>
    </subcellularLocation>
</comment>
<gene>
    <name evidence="7" type="ORF">SAMN05216225_103825</name>
</gene>
<dbReference type="InterPro" id="IPR001851">
    <property type="entry name" value="ABC_transp_permease"/>
</dbReference>
<keyword evidence="4 6" id="KW-1133">Transmembrane helix</keyword>
<protein>
    <submittedName>
        <fullName evidence="7">Ribose transport system permease protein</fullName>
    </submittedName>
</protein>
<accession>A0A1M5KH51</accession>
<feature type="transmembrane region" description="Helical" evidence="6">
    <location>
        <begin position="33"/>
        <end position="53"/>
    </location>
</feature>
<keyword evidence="2" id="KW-1003">Cell membrane</keyword>
<dbReference type="EMBL" id="FQVW01000038">
    <property type="protein sequence ID" value="SHG52025.1"/>
    <property type="molecule type" value="Genomic_DNA"/>
</dbReference>
<dbReference type="GO" id="GO:0022857">
    <property type="term" value="F:transmembrane transporter activity"/>
    <property type="evidence" value="ECO:0007669"/>
    <property type="project" value="InterPro"/>
</dbReference>
<feature type="transmembrane region" description="Helical" evidence="6">
    <location>
        <begin position="97"/>
        <end position="114"/>
    </location>
</feature>
<evidence type="ECO:0000313" key="7">
    <source>
        <dbReference type="EMBL" id="SHG52025.1"/>
    </source>
</evidence>
<evidence type="ECO:0000256" key="1">
    <source>
        <dbReference type="ARBA" id="ARBA00004651"/>
    </source>
</evidence>
<evidence type="ECO:0000313" key="8">
    <source>
        <dbReference type="Proteomes" id="UP000183988"/>
    </source>
</evidence>
<feature type="transmembrane region" description="Helical" evidence="6">
    <location>
        <begin position="200"/>
        <end position="221"/>
    </location>
</feature>
<evidence type="ECO:0000256" key="4">
    <source>
        <dbReference type="ARBA" id="ARBA00022989"/>
    </source>
</evidence>
<evidence type="ECO:0000256" key="6">
    <source>
        <dbReference type="SAM" id="Phobius"/>
    </source>
</evidence>
<dbReference type="AlphaFoldDB" id="A0A1M5KH51"/>
<dbReference type="PANTHER" id="PTHR32196">
    <property type="entry name" value="ABC TRANSPORTER PERMEASE PROTEIN YPHD-RELATED-RELATED"/>
    <property type="match status" value="1"/>
</dbReference>
<sequence length="356" mass="38542">MKPELEQGSNSTPPVKKRTFVEWFKNRWSNDPLFSILIALIIMVILQTLTLGFDYDSFGEWFQAWSNNWLNILRNNAGIGIVALGMTFVIMTGGIDLAVGSTLVITGAFSMYLLDTGAQGILGAVGITGVPAIILTVILVMAFGYLLGSLIGVTVTKGMVPPFIATLGAMMIFRSVTQHFAQGYNTTVPTEFLQISSFKIGNYMIMPIIYWIIIAAILYYVSKRTTFGRQIIAVGSNEKAAKLSGVNVDKVKLRVYALMGLLVSIAAIIQVSRIGSMDFSNAGRGMEMDAIAAAVVGGTNMLGGRGFILGTVYGMLIIAVMNNLLNLFGVPPFLREAFKGIIVIVAVLLQRKEKNA</sequence>
<dbReference type="PANTHER" id="PTHR32196:SF72">
    <property type="entry name" value="RIBOSE IMPORT PERMEASE PROTEIN RBSC"/>
    <property type="match status" value="1"/>
</dbReference>
<feature type="transmembrane region" description="Helical" evidence="6">
    <location>
        <begin position="120"/>
        <end position="147"/>
    </location>
</feature>
<evidence type="ECO:0000256" key="3">
    <source>
        <dbReference type="ARBA" id="ARBA00022692"/>
    </source>
</evidence>
<keyword evidence="3 6" id="KW-0812">Transmembrane</keyword>
<keyword evidence="5 6" id="KW-0472">Membrane</keyword>
<dbReference type="RefSeq" id="WP_072891400.1">
    <property type="nucleotide sequence ID" value="NZ_FQVW01000038.1"/>
</dbReference>
<proteinExistence type="predicted"/>
<evidence type="ECO:0000256" key="2">
    <source>
        <dbReference type="ARBA" id="ARBA00022475"/>
    </source>
</evidence>
<dbReference type="CDD" id="cd06579">
    <property type="entry name" value="TM_PBP1_transp_AraH_like"/>
    <property type="match status" value="1"/>
</dbReference>
<dbReference type="OrthoDB" id="9784538at2"/>
<feature type="transmembrane region" description="Helical" evidence="6">
    <location>
        <begin position="73"/>
        <end position="90"/>
    </location>
</feature>
<feature type="transmembrane region" description="Helical" evidence="6">
    <location>
        <begin position="253"/>
        <end position="271"/>
    </location>
</feature>
<dbReference type="GO" id="GO:0005886">
    <property type="term" value="C:plasma membrane"/>
    <property type="evidence" value="ECO:0007669"/>
    <property type="project" value="UniProtKB-SubCell"/>
</dbReference>
<keyword evidence="8" id="KW-1185">Reference proteome</keyword>
<reference evidence="7 8" key="1">
    <citation type="submission" date="2016-11" db="EMBL/GenBank/DDBJ databases">
        <authorList>
            <person name="Jaros S."/>
            <person name="Januszkiewicz K."/>
            <person name="Wedrychowicz H."/>
        </authorList>
    </citation>
    <scope>NUCLEOTIDE SEQUENCE [LARGE SCALE GENOMIC DNA]</scope>
    <source>
        <strain evidence="7 8">IBRC-M 10683</strain>
    </source>
</reference>
<dbReference type="STRING" id="930117.SAMN05216225_103825"/>
<feature type="transmembrane region" description="Helical" evidence="6">
    <location>
        <begin position="306"/>
        <end position="325"/>
    </location>
</feature>
<dbReference type="Pfam" id="PF02653">
    <property type="entry name" value="BPD_transp_2"/>
    <property type="match status" value="1"/>
</dbReference>
<name>A0A1M5KH51_9BACI</name>
<evidence type="ECO:0000256" key="5">
    <source>
        <dbReference type="ARBA" id="ARBA00023136"/>
    </source>
</evidence>
<feature type="transmembrane region" description="Helical" evidence="6">
    <location>
        <begin position="159"/>
        <end position="180"/>
    </location>
</feature>
<dbReference type="Proteomes" id="UP000183988">
    <property type="component" value="Unassembled WGS sequence"/>
</dbReference>